<dbReference type="AlphaFoldDB" id="A0A0V0GLK9"/>
<name>A0A0V0GLK9_SOLCH</name>
<evidence type="ECO:0000313" key="1">
    <source>
        <dbReference type="EMBL" id="JAP08872.1"/>
    </source>
</evidence>
<dbReference type="EMBL" id="GEDG01036111">
    <property type="protein sequence ID" value="JAP08872.1"/>
    <property type="molecule type" value="Transcribed_RNA"/>
</dbReference>
<proteinExistence type="predicted"/>
<reference evidence="1" key="1">
    <citation type="submission" date="2015-12" db="EMBL/GenBank/DDBJ databases">
        <title>Gene expression during late stages of embryo sac development: a critical building block for successful pollen-pistil interactions.</title>
        <authorList>
            <person name="Liu Y."/>
            <person name="Joly V."/>
            <person name="Sabar M."/>
            <person name="Matton D.P."/>
        </authorList>
    </citation>
    <scope>NUCLEOTIDE SEQUENCE</scope>
</reference>
<sequence length="86" mass="9733">MRCLHLAIHNQEIEKASIDAFGCTHCRFFLEIISTSDTFRAPSDFHTIFHLSCSPVVIVHPHIIVPKYCLICPALPQFQSGLPERS</sequence>
<accession>A0A0V0GLK9</accession>
<organism evidence="1">
    <name type="scientific">Solanum chacoense</name>
    <name type="common">Chaco potato</name>
    <dbReference type="NCBI Taxonomy" id="4108"/>
    <lineage>
        <taxon>Eukaryota</taxon>
        <taxon>Viridiplantae</taxon>
        <taxon>Streptophyta</taxon>
        <taxon>Embryophyta</taxon>
        <taxon>Tracheophyta</taxon>
        <taxon>Spermatophyta</taxon>
        <taxon>Magnoliopsida</taxon>
        <taxon>eudicotyledons</taxon>
        <taxon>Gunneridae</taxon>
        <taxon>Pentapetalae</taxon>
        <taxon>asterids</taxon>
        <taxon>lamiids</taxon>
        <taxon>Solanales</taxon>
        <taxon>Solanaceae</taxon>
        <taxon>Solanoideae</taxon>
        <taxon>Solaneae</taxon>
        <taxon>Solanum</taxon>
    </lineage>
</organism>
<protein>
    <submittedName>
        <fullName evidence="1">Putative ovule protein</fullName>
    </submittedName>
</protein>